<dbReference type="EMBL" id="CM020620">
    <property type="protein sequence ID" value="KAK1869541.1"/>
    <property type="molecule type" value="Genomic_DNA"/>
</dbReference>
<protein>
    <submittedName>
        <fullName evidence="1">Uncharacterized protein</fullName>
    </submittedName>
</protein>
<reference evidence="1" key="1">
    <citation type="submission" date="2019-11" db="EMBL/GenBank/DDBJ databases">
        <title>Nori genome reveals adaptations in red seaweeds to the harsh intertidal environment.</title>
        <authorList>
            <person name="Wang D."/>
            <person name="Mao Y."/>
        </authorList>
    </citation>
    <scope>NUCLEOTIDE SEQUENCE</scope>
    <source>
        <tissue evidence="1">Gametophyte</tissue>
    </source>
</reference>
<evidence type="ECO:0000313" key="2">
    <source>
        <dbReference type="Proteomes" id="UP000798662"/>
    </source>
</evidence>
<accession>A0ACC3CID5</accession>
<name>A0ACC3CID5_PYRYE</name>
<sequence length="490" mass="52467">MARLAMQASAQYRLSIHPIDPAELAPYFDATTAVRVTVSAHTSDLFGALATYVASEDGGVSTSLALPPRVWKEVKRDDGAESSDSDADGPKFVRVGGRVHHRPSSSRSQGSGKRVRRPYTVRYHAGMGVHGMNWEGGRLWVVAAASWEPVEGMCPDFLHTFFLYAPLGDGNDDGPTAARARLSSFVRYVSAWEAARVDRPLKPRYFELWRFKVDNPSRGHWATDGVHLSRPLDSVILPPATRQRLVDDARSFGERSARTWYATKGVPYRRCYLLHGPPGTGKSSFVRALAGELRRPVAFLQAAAAGMSDALLADAFRDVPRRAIMVLEDQDCLFLDPSGTTGDAAAGGSRQGSDGMKITMSGLLNTLDGLVSGSSGRLTVLTSNHPNRIDAALLRPGRVDLSAAFPMPGHAAARALFRSFYPAPEDEAAATAFADAVTAGGAETPPSLSILQQLFIQHRTGTADDVVSGVPAFLADVAETTAARGGVPAV</sequence>
<dbReference type="Proteomes" id="UP000798662">
    <property type="component" value="Chromosome 3"/>
</dbReference>
<keyword evidence="2" id="KW-1185">Reference proteome</keyword>
<gene>
    <name evidence="1" type="ORF">I4F81_012016</name>
</gene>
<organism evidence="1 2">
    <name type="scientific">Pyropia yezoensis</name>
    <name type="common">Susabi-nori</name>
    <name type="synonym">Porphyra yezoensis</name>
    <dbReference type="NCBI Taxonomy" id="2788"/>
    <lineage>
        <taxon>Eukaryota</taxon>
        <taxon>Rhodophyta</taxon>
        <taxon>Bangiophyceae</taxon>
        <taxon>Bangiales</taxon>
        <taxon>Bangiaceae</taxon>
        <taxon>Pyropia</taxon>
    </lineage>
</organism>
<comment type="caution">
    <text evidence="1">The sequence shown here is derived from an EMBL/GenBank/DDBJ whole genome shotgun (WGS) entry which is preliminary data.</text>
</comment>
<evidence type="ECO:0000313" key="1">
    <source>
        <dbReference type="EMBL" id="KAK1869541.1"/>
    </source>
</evidence>
<proteinExistence type="predicted"/>